<sequence length="117" mass="12979">MSCLSNVFARVPAADNKKAASGSGRLVVLSMDMTGQGRVERAGHQLAMVIEFIMGRIVSWGFRAAQANFHEPETEFWRCDATKTGERRLASRKDRRNAAEKDTACSIRGSLFWQACP</sequence>
<dbReference type="EMBL" id="VZUL01000002">
    <property type="protein sequence ID" value="KAB1087493.1"/>
    <property type="molecule type" value="Genomic_DNA"/>
</dbReference>
<dbReference type="RefSeq" id="WP_151043417.1">
    <property type="nucleotide sequence ID" value="NZ_VZUL01000002.1"/>
</dbReference>
<dbReference type="AlphaFoldDB" id="A0A6A1TS75"/>
<organism evidence="1 2">
    <name type="scientific">Neorhizobium galegae</name>
    <name type="common">Rhizobium galegae</name>
    <dbReference type="NCBI Taxonomy" id="399"/>
    <lineage>
        <taxon>Bacteria</taxon>
        <taxon>Pseudomonadati</taxon>
        <taxon>Pseudomonadota</taxon>
        <taxon>Alphaproteobacteria</taxon>
        <taxon>Hyphomicrobiales</taxon>
        <taxon>Rhizobiaceae</taxon>
        <taxon>Rhizobium/Agrobacterium group</taxon>
        <taxon>Neorhizobium</taxon>
    </lineage>
</organism>
<dbReference type="Proteomes" id="UP000386575">
    <property type="component" value="Unassembled WGS sequence"/>
</dbReference>
<comment type="caution">
    <text evidence="1">The sequence shown here is derived from an EMBL/GenBank/DDBJ whole genome shotgun (WGS) entry which is preliminary data.</text>
</comment>
<accession>A0A6A1TS75</accession>
<gene>
    <name evidence="1" type="ORF">F4V91_14290</name>
</gene>
<reference evidence="1 2" key="1">
    <citation type="submission" date="2019-09" db="EMBL/GenBank/DDBJ databases">
        <title>Genome sequencing of Ng87 strain.</title>
        <authorList>
            <person name="Karasev E.S."/>
            <person name="Andronov E."/>
        </authorList>
    </citation>
    <scope>NUCLEOTIDE SEQUENCE [LARGE SCALE GENOMIC DNA]</scope>
    <source>
        <strain evidence="1 2">Ng87</strain>
    </source>
</reference>
<evidence type="ECO:0000313" key="1">
    <source>
        <dbReference type="EMBL" id="KAB1087493.1"/>
    </source>
</evidence>
<name>A0A6A1TS75_NEOGA</name>
<dbReference type="GeneID" id="43447801"/>
<proteinExistence type="predicted"/>
<evidence type="ECO:0000313" key="2">
    <source>
        <dbReference type="Proteomes" id="UP000386575"/>
    </source>
</evidence>
<protein>
    <submittedName>
        <fullName evidence="1">Uncharacterized protein</fullName>
    </submittedName>
</protein>